<comment type="caution">
    <text evidence="2">The sequence shown here is derived from an EMBL/GenBank/DDBJ whole genome shotgun (WGS) entry which is preliminary data.</text>
</comment>
<feature type="transmembrane region" description="Helical" evidence="1">
    <location>
        <begin position="6"/>
        <end position="39"/>
    </location>
</feature>
<organism evidence="2 3">
    <name type="scientific">Fulvimarina endophytica</name>
    <dbReference type="NCBI Taxonomy" id="2293836"/>
    <lineage>
        <taxon>Bacteria</taxon>
        <taxon>Pseudomonadati</taxon>
        <taxon>Pseudomonadota</taxon>
        <taxon>Alphaproteobacteria</taxon>
        <taxon>Hyphomicrobiales</taxon>
        <taxon>Aurantimonadaceae</taxon>
        <taxon>Fulvimarina</taxon>
    </lineage>
</organism>
<feature type="transmembrane region" description="Helical" evidence="1">
    <location>
        <begin position="75"/>
        <end position="93"/>
    </location>
</feature>
<dbReference type="AlphaFoldDB" id="A0A371XAI1"/>
<gene>
    <name evidence="2" type="ORF">DYI37_01800</name>
</gene>
<keyword evidence="1" id="KW-1133">Transmembrane helix</keyword>
<evidence type="ECO:0000313" key="2">
    <source>
        <dbReference type="EMBL" id="RFC66220.1"/>
    </source>
</evidence>
<dbReference type="PANTHER" id="PTHR35813:SF1">
    <property type="entry name" value="INNER MEMBRANE PROTEIN YBAN"/>
    <property type="match status" value="1"/>
</dbReference>
<evidence type="ECO:0000313" key="3">
    <source>
        <dbReference type="Proteomes" id="UP000264310"/>
    </source>
</evidence>
<name>A0A371XAI1_9HYPH</name>
<proteinExistence type="predicted"/>
<reference evidence="2 3" key="1">
    <citation type="submission" date="2018-08" db="EMBL/GenBank/DDBJ databases">
        <title>Fulvimarina sp. 85, whole genome shotgun sequence.</title>
        <authorList>
            <person name="Tuo L."/>
        </authorList>
    </citation>
    <scope>NUCLEOTIDE SEQUENCE [LARGE SCALE GENOMIC DNA]</scope>
    <source>
        <strain evidence="2 3">85</strain>
    </source>
</reference>
<accession>A0A371XAI1</accession>
<dbReference type="OrthoDB" id="9816293at2"/>
<sequence>MTTIRIFWWAIGALALALGLIGAVLPLLPTTPFLILAAFAFSKSSPRVERWLIEHPRFGPTIMNWRRERAIARKAKWLATIVMLVTLAGGLVFGLSSTVLTIQALVFAGVCTFLWTRPEPRADLFEENGA</sequence>
<dbReference type="Proteomes" id="UP000264310">
    <property type="component" value="Unassembled WGS sequence"/>
</dbReference>
<dbReference type="PIRSF" id="PIRSF016789">
    <property type="entry name" value="DUF454"/>
    <property type="match status" value="1"/>
</dbReference>
<keyword evidence="1" id="KW-0472">Membrane</keyword>
<dbReference type="InterPro" id="IPR007401">
    <property type="entry name" value="DUF454"/>
</dbReference>
<protein>
    <submittedName>
        <fullName evidence="2">DUF454 domain-containing protein</fullName>
    </submittedName>
</protein>
<keyword evidence="3" id="KW-1185">Reference proteome</keyword>
<dbReference type="EMBL" id="QURL01000001">
    <property type="protein sequence ID" value="RFC66220.1"/>
    <property type="molecule type" value="Genomic_DNA"/>
</dbReference>
<keyword evidence="1" id="KW-0812">Transmembrane</keyword>
<dbReference type="GO" id="GO:0005886">
    <property type="term" value="C:plasma membrane"/>
    <property type="evidence" value="ECO:0007669"/>
    <property type="project" value="TreeGrafter"/>
</dbReference>
<dbReference type="RefSeq" id="WP_116681471.1">
    <property type="nucleotide sequence ID" value="NZ_QURL01000001.1"/>
</dbReference>
<evidence type="ECO:0000256" key="1">
    <source>
        <dbReference type="SAM" id="Phobius"/>
    </source>
</evidence>
<dbReference type="PANTHER" id="PTHR35813">
    <property type="entry name" value="INNER MEMBRANE PROTEIN YBAN"/>
    <property type="match status" value="1"/>
</dbReference>
<dbReference type="Pfam" id="PF04304">
    <property type="entry name" value="DUF454"/>
    <property type="match status" value="1"/>
</dbReference>